<protein>
    <recommendedName>
        <fullName evidence="3">Cytochrome c domain-containing protein</fullName>
    </recommendedName>
</protein>
<evidence type="ECO:0000313" key="1">
    <source>
        <dbReference type="EMBL" id="KQK26703.1"/>
    </source>
</evidence>
<dbReference type="AlphaFoldDB" id="A0A0Q3HV26"/>
<dbReference type="EMBL" id="LLYZ01000003">
    <property type="protein sequence ID" value="KQK26703.1"/>
    <property type="molecule type" value="Genomic_DNA"/>
</dbReference>
<organism evidence="1 2">
    <name type="scientific">Chryseobacterium aquaticum</name>
    <dbReference type="NCBI Taxonomy" id="452084"/>
    <lineage>
        <taxon>Bacteria</taxon>
        <taxon>Pseudomonadati</taxon>
        <taxon>Bacteroidota</taxon>
        <taxon>Flavobacteriia</taxon>
        <taxon>Flavobacteriales</taxon>
        <taxon>Weeksellaceae</taxon>
        <taxon>Chryseobacterium group</taxon>
        <taxon>Chryseobacterium</taxon>
    </lineage>
</organism>
<dbReference type="GO" id="GO:0020037">
    <property type="term" value="F:heme binding"/>
    <property type="evidence" value="ECO:0007669"/>
    <property type="project" value="InterPro"/>
</dbReference>
<reference evidence="1 2" key="1">
    <citation type="submission" date="2015-10" db="EMBL/GenBank/DDBJ databases">
        <title>Chryseobacterium aquaticum genome.</title>
        <authorList>
            <person name="Newman J.D."/>
            <person name="Ferguson M.B."/>
            <person name="Miller J.R."/>
        </authorList>
    </citation>
    <scope>NUCLEOTIDE SEQUENCE [LARGE SCALE GENOMIC DNA]</scope>
    <source>
        <strain evidence="1 2">KCTC 12483</strain>
    </source>
</reference>
<comment type="caution">
    <text evidence="1">The sequence shown here is derived from an EMBL/GenBank/DDBJ whole genome shotgun (WGS) entry which is preliminary data.</text>
</comment>
<dbReference type="SUPFAM" id="SSF46626">
    <property type="entry name" value="Cytochrome c"/>
    <property type="match status" value="1"/>
</dbReference>
<name>A0A0Q3HV26_9FLAO</name>
<gene>
    <name evidence="1" type="ORF">AR438_05525</name>
</gene>
<proteinExistence type="predicted"/>
<evidence type="ECO:0000313" key="2">
    <source>
        <dbReference type="Proteomes" id="UP000051682"/>
    </source>
</evidence>
<dbReference type="InterPro" id="IPR036909">
    <property type="entry name" value="Cyt_c-like_dom_sf"/>
</dbReference>
<sequence length="126" mass="14328">MGLIFIEYFKMKKIIYIVGFILFVTSCESRTYEEISDNTPITETVSYKKDIQPIIEANCISCHSAVGPASYKPFTNYNQVKTEIDNILDRIQRPNGDPQKMPQGGSLSANQINIFKKWKADGLLEN</sequence>
<dbReference type="GO" id="GO:0009055">
    <property type="term" value="F:electron transfer activity"/>
    <property type="evidence" value="ECO:0007669"/>
    <property type="project" value="InterPro"/>
</dbReference>
<dbReference type="STRING" id="452084.AR438_05525"/>
<accession>A0A0Q3HV26</accession>
<dbReference type="Proteomes" id="UP000051682">
    <property type="component" value="Unassembled WGS sequence"/>
</dbReference>
<evidence type="ECO:0008006" key="3">
    <source>
        <dbReference type="Google" id="ProtNLM"/>
    </source>
</evidence>
<keyword evidence="2" id="KW-1185">Reference proteome</keyword>